<accession>A0A2H0WAN7</accession>
<comment type="caution">
    <text evidence="1">The sequence shown here is derived from an EMBL/GenBank/DDBJ whole genome shotgun (WGS) entry which is preliminary data.</text>
</comment>
<organism evidence="1 2">
    <name type="scientific">Candidatus Beckwithbacteria bacterium CG10_big_fil_rev_8_21_14_0_10_34_10</name>
    <dbReference type="NCBI Taxonomy" id="1974495"/>
    <lineage>
        <taxon>Bacteria</taxon>
        <taxon>Candidatus Beckwithiibacteriota</taxon>
    </lineage>
</organism>
<sequence length="403" mass="46788">MKKSLKRIYLIVPRLIEQPTWGGNYIANFKGWGKGKSFSNFKIGQSYELTSNSNLHPNISDSNSSKFNPELVMAKNRKEFLYSGNKNELMNLNELIRVNPRLALGKNALEKHGQKVKILIKFTQAKGNSYQLHVRKKDENRKWLFKPESWYFFEPGLLTLGVKDLNKIKLFKNTCLNILKQMSYISDKIKKKEISLKDGRKKSEEVVKNYNPQQFVNLVKANKNDLIDLSLGGIHHSWEEPKAINPKGNIVYEVQLDIKDKQSTLRCFDQGKIKNDGSIRNLNIKEYFKYINKEEASNIPENHFLKPKTLFEKLENKGERLLNTNDYTMEKIYFKNKLSNNLNRTNNSYQHLFVQKGEVRVESENSHVILTQGHSCFIPAVVSKYNLVSNKSQSEVLKTYVSK</sequence>
<protein>
    <recommendedName>
        <fullName evidence="3">Mannose-6-phosphate isomerase</fullName>
    </recommendedName>
</protein>
<dbReference type="AlphaFoldDB" id="A0A2H0WAN7"/>
<gene>
    <name evidence="1" type="ORF">COT75_00275</name>
</gene>
<dbReference type="EMBL" id="PEZT01000001">
    <property type="protein sequence ID" value="PIS09625.1"/>
    <property type="molecule type" value="Genomic_DNA"/>
</dbReference>
<dbReference type="Proteomes" id="UP000230093">
    <property type="component" value="Unassembled WGS sequence"/>
</dbReference>
<dbReference type="SUPFAM" id="SSF51182">
    <property type="entry name" value="RmlC-like cupins"/>
    <property type="match status" value="1"/>
</dbReference>
<dbReference type="InterPro" id="IPR011051">
    <property type="entry name" value="RmlC_Cupin_sf"/>
</dbReference>
<evidence type="ECO:0008006" key="3">
    <source>
        <dbReference type="Google" id="ProtNLM"/>
    </source>
</evidence>
<evidence type="ECO:0000313" key="2">
    <source>
        <dbReference type="Proteomes" id="UP000230093"/>
    </source>
</evidence>
<evidence type="ECO:0000313" key="1">
    <source>
        <dbReference type="EMBL" id="PIS09625.1"/>
    </source>
</evidence>
<name>A0A2H0WAN7_9BACT</name>
<reference evidence="2" key="1">
    <citation type="submission" date="2017-09" db="EMBL/GenBank/DDBJ databases">
        <title>Depth-based differentiation of microbial function through sediment-hosted aquifers and enrichment of novel symbionts in the deep terrestrial subsurface.</title>
        <authorList>
            <person name="Probst A.J."/>
            <person name="Ladd B."/>
            <person name="Jarett J.K."/>
            <person name="Geller-Mcgrath D.E."/>
            <person name="Sieber C.M.K."/>
            <person name="Emerson J.B."/>
            <person name="Anantharaman K."/>
            <person name="Thomas B.C."/>
            <person name="Malmstrom R."/>
            <person name="Stieglmeier M."/>
            <person name="Klingl A."/>
            <person name="Woyke T."/>
            <person name="Ryan C.M."/>
            <person name="Banfield J.F."/>
        </authorList>
    </citation>
    <scope>NUCLEOTIDE SEQUENCE [LARGE SCALE GENOMIC DNA]</scope>
</reference>
<proteinExistence type="predicted"/>
<dbReference type="Gene3D" id="2.60.120.10">
    <property type="entry name" value="Jelly Rolls"/>
    <property type="match status" value="2"/>
</dbReference>
<dbReference type="InterPro" id="IPR014710">
    <property type="entry name" value="RmlC-like_jellyroll"/>
</dbReference>